<dbReference type="Gene3D" id="3.40.630.30">
    <property type="match status" value="1"/>
</dbReference>
<dbReference type="SUPFAM" id="SSF55729">
    <property type="entry name" value="Acyl-CoA N-acyltransferases (Nat)"/>
    <property type="match status" value="1"/>
</dbReference>
<evidence type="ECO:0000313" key="6">
    <source>
        <dbReference type="Proteomes" id="UP000184074"/>
    </source>
</evidence>
<proteinExistence type="inferred from homology"/>
<name>A0A1M5MCD3_9RHOB</name>
<dbReference type="AlphaFoldDB" id="A0A1M5MCD3"/>
<evidence type="ECO:0000313" key="5">
    <source>
        <dbReference type="EMBL" id="SHG74383.1"/>
    </source>
</evidence>
<gene>
    <name evidence="5" type="ORF">SAMN05444003_0731</name>
</gene>
<dbReference type="STRING" id="1508389.SAMN05444003_0731"/>
<dbReference type="RefSeq" id="WP_072899380.1">
    <property type="nucleotide sequence ID" value="NZ_FQXB01000001.1"/>
</dbReference>
<dbReference type="OrthoDB" id="9804153at2"/>
<keyword evidence="2" id="KW-0012">Acyltransferase</keyword>
<dbReference type="Pfam" id="PF13302">
    <property type="entry name" value="Acetyltransf_3"/>
    <property type="match status" value="1"/>
</dbReference>
<dbReference type="PANTHER" id="PTHR43792">
    <property type="entry name" value="GNAT FAMILY, PUTATIVE (AFU_ORTHOLOGUE AFUA_3G00765)-RELATED-RELATED"/>
    <property type="match status" value="1"/>
</dbReference>
<reference evidence="5 6" key="1">
    <citation type="submission" date="2016-11" db="EMBL/GenBank/DDBJ databases">
        <authorList>
            <person name="Jaros S."/>
            <person name="Januszkiewicz K."/>
            <person name="Wedrychowicz H."/>
        </authorList>
    </citation>
    <scope>NUCLEOTIDE SEQUENCE [LARGE SCALE GENOMIC DNA]</scope>
    <source>
        <strain evidence="5 6">DSM 28715</strain>
    </source>
</reference>
<feature type="domain" description="N-acetyltransferase" evidence="4">
    <location>
        <begin position="19"/>
        <end position="171"/>
    </location>
</feature>
<accession>A0A1M5MCD3</accession>
<dbReference type="PANTHER" id="PTHR43792:SF8">
    <property type="entry name" value="[RIBOSOMAL PROTEIN US5]-ALANINE N-ACETYLTRANSFERASE"/>
    <property type="match status" value="1"/>
</dbReference>
<dbReference type="Proteomes" id="UP000184074">
    <property type="component" value="Unassembled WGS sequence"/>
</dbReference>
<keyword evidence="1 5" id="KW-0808">Transferase</keyword>
<dbReference type="InterPro" id="IPR016181">
    <property type="entry name" value="Acyl_CoA_acyltransferase"/>
</dbReference>
<dbReference type="InterPro" id="IPR051531">
    <property type="entry name" value="N-acetyltransferase"/>
</dbReference>
<dbReference type="EMBL" id="FQXB01000001">
    <property type="protein sequence ID" value="SHG74383.1"/>
    <property type="molecule type" value="Genomic_DNA"/>
</dbReference>
<evidence type="ECO:0000256" key="3">
    <source>
        <dbReference type="ARBA" id="ARBA00038502"/>
    </source>
</evidence>
<dbReference type="InterPro" id="IPR000182">
    <property type="entry name" value="GNAT_dom"/>
</dbReference>
<keyword evidence="6" id="KW-1185">Reference proteome</keyword>
<dbReference type="PROSITE" id="PS51186">
    <property type="entry name" value="GNAT"/>
    <property type="match status" value="1"/>
</dbReference>
<organism evidence="5 6">
    <name type="scientific">Cognatiyoonia sediminum</name>
    <dbReference type="NCBI Taxonomy" id="1508389"/>
    <lineage>
        <taxon>Bacteria</taxon>
        <taxon>Pseudomonadati</taxon>
        <taxon>Pseudomonadota</taxon>
        <taxon>Alphaproteobacteria</taxon>
        <taxon>Rhodobacterales</taxon>
        <taxon>Paracoccaceae</taxon>
        <taxon>Cognatiyoonia</taxon>
    </lineage>
</organism>
<protein>
    <submittedName>
        <fullName evidence="5">Protein N-acetyltransferase, RimJ/RimL family</fullName>
    </submittedName>
</protein>
<evidence type="ECO:0000259" key="4">
    <source>
        <dbReference type="PROSITE" id="PS51186"/>
    </source>
</evidence>
<comment type="similarity">
    <text evidence="3">Belongs to the acetyltransferase family. RimJ subfamily.</text>
</comment>
<evidence type="ECO:0000256" key="2">
    <source>
        <dbReference type="ARBA" id="ARBA00023315"/>
    </source>
</evidence>
<sequence>MDVYAENRSVVSELHQDGLTLRPIVRGDADAIVSALSQWRVTRWLTSAPFPFGYENAIYFIDEIANAKGEPFWGIDWGSGLIGVISVKPDLGYWLHPDHHGKGTMSRAVAMACDHHFEGPYSELVSGHFLGNEPSRAVLLKAGFEDTHQEEAVQLSTEKTVVIQRMTLTRDRWQTLRSQAQ</sequence>
<evidence type="ECO:0000256" key="1">
    <source>
        <dbReference type="ARBA" id="ARBA00022679"/>
    </source>
</evidence>
<dbReference type="GO" id="GO:0016747">
    <property type="term" value="F:acyltransferase activity, transferring groups other than amino-acyl groups"/>
    <property type="evidence" value="ECO:0007669"/>
    <property type="project" value="InterPro"/>
</dbReference>